<keyword evidence="2" id="KW-1185">Reference proteome</keyword>
<protein>
    <submittedName>
        <fullName evidence="1">Serine/arginine repetitive matrix protein 2-like</fullName>
    </submittedName>
</protein>
<organism evidence="1 2">
    <name type="scientific">Gossypium australe</name>
    <dbReference type="NCBI Taxonomy" id="47621"/>
    <lineage>
        <taxon>Eukaryota</taxon>
        <taxon>Viridiplantae</taxon>
        <taxon>Streptophyta</taxon>
        <taxon>Embryophyta</taxon>
        <taxon>Tracheophyta</taxon>
        <taxon>Spermatophyta</taxon>
        <taxon>Magnoliopsida</taxon>
        <taxon>eudicotyledons</taxon>
        <taxon>Gunneridae</taxon>
        <taxon>Pentapetalae</taxon>
        <taxon>rosids</taxon>
        <taxon>malvids</taxon>
        <taxon>Malvales</taxon>
        <taxon>Malvaceae</taxon>
        <taxon>Malvoideae</taxon>
        <taxon>Gossypium</taxon>
    </lineage>
</organism>
<reference evidence="2" key="1">
    <citation type="journal article" date="2019" name="Plant Biotechnol. J.">
        <title>Genome sequencing of the Australian wild diploid species Gossypium australe highlights disease resistance and delayed gland morphogenesis.</title>
        <authorList>
            <person name="Cai Y."/>
            <person name="Cai X."/>
            <person name="Wang Q."/>
            <person name="Wang P."/>
            <person name="Zhang Y."/>
            <person name="Cai C."/>
            <person name="Xu Y."/>
            <person name="Wang K."/>
            <person name="Zhou Z."/>
            <person name="Wang C."/>
            <person name="Geng S."/>
            <person name="Li B."/>
            <person name="Dong Q."/>
            <person name="Hou Y."/>
            <person name="Wang H."/>
            <person name="Ai P."/>
            <person name="Liu Z."/>
            <person name="Yi F."/>
            <person name="Sun M."/>
            <person name="An G."/>
            <person name="Cheng J."/>
            <person name="Zhang Y."/>
            <person name="Shi Q."/>
            <person name="Xie Y."/>
            <person name="Shi X."/>
            <person name="Chang Y."/>
            <person name="Huang F."/>
            <person name="Chen Y."/>
            <person name="Hong S."/>
            <person name="Mi L."/>
            <person name="Sun Q."/>
            <person name="Zhang L."/>
            <person name="Zhou B."/>
            <person name="Peng R."/>
            <person name="Zhang X."/>
            <person name="Liu F."/>
        </authorList>
    </citation>
    <scope>NUCLEOTIDE SEQUENCE [LARGE SCALE GENOMIC DNA]</scope>
    <source>
        <strain evidence="2">cv. PA1801</strain>
    </source>
</reference>
<gene>
    <name evidence="1" type="ORF">EPI10_020800</name>
</gene>
<dbReference type="Proteomes" id="UP000325315">
    <property type="component" value="Unassembled WGS sequence"/>
</dbReference>
<dbReference type="AlphaFoldDB" id="A0A5B6WGI1"/>
<evidence type="ECO:0000313" key="1">
    <source>
        <dbReference type="EMBL" id="KAA3480366.1"/>
    </source>
</evidence>
<proteinExistence type="predicted"/>
<dbReference type="EMBL" id="SMMG02000003">
    <property type="protein sequence ID" value="KAA3480366.1"/>
    <property type="molecule type" value="Genomic_DNA"/>
</dbReference>
<accession>A0A5B6WGI1</accession>
<dbReference type="OrthoDB" id="10571912at2759"/>
<sequence length="72" mass="8420">MNGSSLRDYLVFILVLRNVEQVGIEVSEMSFTMDKVFQAVFCFLLESAMQWLKHGYQDKDENYGLIGCIERY</sequence>
<comment type="caution">
    <text evidence="1">The sequence shown here is derived from an EMBL/GenBank/DDBJ whole genome shotgun (WGS) entry which is preliminary data.</text>
</comment>
<name>A0A5B6WGI1_9ROSI</name>
<evidence type="ECO:0000313" key="2">
    <source>
        <dbReference type="Proteomes" id="UP000325315"/>
    </source>
</evidence>